<keyword evidence="1 4" id="KW-0808">Transferase</keyword>
<evidence type="ECO:0000256" key="1">
    <source>
        <dbReference type="ARBA" id="ARBA00022679"/>
    </source>
</evidence>
<sequence>MARSFSIIIPARLSSTRLPEKLLKVVKGKPLIQWTWENALKTKAANVTVVTDSKEIFTAIHSKSGQAFMTAKHHETGTDRINEYITKTNLPDDELIINLQGDEPLLSPDLVNDLADFMIDNNFNFSTLCKPFKSDEELKDINKVKVQLSEDQKAVAFSREPLGNLSAKQNFHHIGVYGYSAGVLTYFAGLEQTNNEKREKLEQLRALDNNLDIHVLKIDECRSFGIDTLEDLNKFEELLENET</sequence>
<gene>
    <name evidence="4" type="primary">kdsB</name>
    <name evidence="4" type="ORF">DBW97_04165</name>
</gene>
<dbReference type="GO" id="GO:0008690">
    <property type="term" value="F:3-deoxy-manno-octulosonate cytidylyltransferase activity"/>
    <property type="evidence" value="ECO:0007669"/>
    <property type="project" value="UniProtKB-EC"/>
</dbReference>
<dbReference type="NCBIfam" id="NF003952">
    <property type="entry name" value="PRK05450.1-5"/>
    <property type="match status" value="1"/>
</dbReference>
<protein>
    <submittedName>
        <fullName evidence="4">3-deoxy-manno-octulosonate cytidylyltransferase</fullName>
        <ecNumber evidence="4">2.7.7.38</ecNumber>
    </submittedName>
</protein>
<dbReference type="PANTHER" id="PTHR42866">
    <property type="entry name" value="3-DEOXY-MANNO-OCTULOSONATE CYTIDYLYLTRANSFERASE"/>
    <property type="match status" value="1"/>
</dbReference>
<dbReference type="EC" id="2.7.7.38" evidence="4"/>
<dbReference type="Pfam" id="PF02348">
    <property type="entry name" value="CTP_transf_3"/>
    <property type="match status" value="1"/>
</dbReference>
<dbReference type="Gene3D" id="3.90.550.10">
    <property type="entry name" value="Spore Coat Polysaccharide Biosynthesis Protein SpsA, Chain A"/>
    <property type="match status" value="1"/>
</dbReference>
<evidence type="ECO:0000313" key="4">
    <source>
        <dbReference type="EMBL" id="RCL37737.1"/>
    </source>
</evidence>
<dbReference type="GO" id="GO:0005829">
    <property type="term" value="C:cytosol"/>
    <property type="evidence" value="ECO:0007669"/>
    <property type="project" value="TreeGrafter"/>
</dbReference>
<dbReference type="InterPro" id="IPR003329">
    <property type="entry name" value="Cytidylyl_trans"/>
</dbReference>
<evidence type="ECO:0000256" key="2">
    <source>
        <dbReference type="ARBA" id="ARBA00022695"/>
    </source>
</evidence>
<dbReference type="CDD" id="cd02517">
    <property type="entry name" value="CMP-KDO-Synthetase"/>
    <property type="match status" value="1"/>
</dbReference>
<keyword evidence="3" id="KW-0448">Lipopolysaccharide biosynthesis</keyword>
<proteinExistence type="predicted"/>
<dbReference type="SUPFAM" id="SSF53448">
    <property type="entry name" value="Nucleotide-diphospho-sugar transferases"/>
    <property type="match status" value="1"/>
</dbReference>
<organism evidence="4 5">
    <name type="scientific">SAR86 cluster bacterium</name>
    <dbReference type="NCBI Taxonomy" id="2030880"/>
    <lineage>
        <taxon>Bacteria</taxon>
        <taxon>Pseudomonadati</taxon>
        <taxon>Pseudomonadota</taxon>
        <taxon>Gammaproteobacteria</taxon>
        <taxon>SAR86 cluster</taxon>
    </lineage>
</organism>
<dbReference type="InterPro" id="IPR029044">
    <property type="entry name" value="Nucleotide-diphossugar_trans"/>
</dbReference>
<dbReference type="AlphaFoldDB" id="A0A368BLK0"/>
<dbReference type="InterPro" id="IPR004528">
    <property type="entry name" value="KdsB"/>
</dbReference>
<name>A0A368BLK0_9GAMM</name>
<dbReference type="Proteomes" id="UP000252147">
    <property type="component" value="Unassembled WGS sequence"/>
</dbReference>
<dbReference type="PANTHER" id="PTHR42866:SF2">
    <property type="entry name" value="3-DEOXY-MANNO-OCTULOSONATE CYTIDYLYLTRANSFERASE, MITOCHONDRIAL"/>
    <property type="match status" value="1"/>
</dbReference>
<evidence type="ECO:0000313" key="5">
    <source>
        <dbReference type="Proteomes" id="UP000252147"/>
    </source>
</evidence>
<dbReference type="EMBL" id="QOPD01000007">
    <property type="protein sequence ID" value="RCL37737.1"/>
    <property type="molecule type" value="Genomic_DNA"/>
</dbReference>
<evidence type="ECO:0000256" key="3">
    <source>
        <dbReference type="ARBA" id="ARBA00022985"/>
    </source>
</evidence>
<keyword evidence="2 4" id="KW-0548">Nucleotidyltransferase</keyword>
<comment type="caution">
    <text evidence="4">The sequence shown here is derived from an EMBL/GenBank/DDBJ whole genome shotgun (WGS) entry which is preliminary data.</text>
</comment>
<dbReference type="GO" id="GO:0009103">
    <property type="term" value="P:lipopolysaccharide biosynthetic process"/>
    <property type="evidence" value="ECO:0007669"/>
    <property type="project" value="UniProtKB-KW"/>
</dbReference>
<reference evidence="4 5" key="1">
    <citation type="journal article" date="2018" name="Microbiome">
        <title>Fine metagenomic profile of the Mediterranean stratified and mixed water columns revealed by assembly and recruitment.</title>
        <authorList>
            <person name="Haro-Moreno J.M."/>
            <person name="Lopez-Perez M."/>
            <person name="De La Torre J.R."/>
            <person name="Picazo A."/>
            <person name="Camacho A."/>
            <person name="Rodriguez-Valera F."/>
        </authorList>
    </citation>
    <scope>NUCLEOTIDE SEQUENCE [LARGE SCALE GENOMIC DNA]</scope>
    <source>
        <strain evidence="4">MED-G83</strain>
    </source>
</reference>
<accession>A0A368BLK0</accession>
<dbReference type="NCBIfam" id="TIGR00466">
    <property type="entry name" value="kdsB"/>
    <property type="match status" value="1"/>
</dbReference>